<comment type="caution">
    <text evidence="1">The sequence shown here is derived from an EMBL/GenBank/DDBJ whole genome shotgun (WGS) entry which is preliminary data.</text>
</comment>
<evidence type="ECO:0000313" key="1">
    <source>
        <dbReference type="EMBL" id="KKA24258.1"/>
    </source>
</evidence>
<organism evidence="1 2">
    <name type="scientific">Rasamsonia emersonii (strain ATCC 16479 / CBS 393.64 / IMI 116815)</name>
    <dbReference type="NCBI Taxonomy" id="1408163"/>
    <lineage>
        <taxon>Eukaryota</taxon>
        <taxon>Fungi</taxon>
        <taxon>Dikarya</taxon>
        <taxon>Ascomycota</taxon>
        <taxon>Pezizomycotina</taxon>
        <taxon>Eurotiomycetes</taxon>
        <taxon>Eurotiomycetidae</taxon>
        <taxon>Eurotiales</taxon>
        <taxon>Trichocomaceae</taxon>
        <taxon>Rasamsonia</taxon>
    </lineage>
</organism>
<proteinExistence type="predicted"/>
<dbReference type="EMBL" id="LASV01000070">
    <property type="protein sequence ID" value="KKA24258.1"/>
    <property type="molecule type" value="Genomic_DNA"/>
</dbReference>
<evidence type="ECO:0000313" key="2">
    <source>
        <dbReference type="Proteomes" id="UP000053958"/>
    </source>
</evidence>
<accession>A0A0F4Z309</accession>
<gene>
    <name evidence="1" type="ORF">T310_1691</name>
</gene>
<name>A0A0F4Z309_RASE3</name>
<dbReference type="RefSeq" id="XP_013330870.1">
    <property type="nucleotide sequence ID" value="XM_013475416.1"/>
</dbReference>
<reference evidence="1 2" key="1">
    <citation type="submission" date="2015-04" db="EMBL/GenBank/DDBJ databases">
        <authorList>
            <person name="Heijne W.H."/>
            <person name="Fedorova N.D."/>
            <person name="Nierman W.C."/>
            <person name="Vollebregt A.W."/>
            <person name="Zhao Z."/>
            <person name="Wu L."/>
            <person name="Kumar M."/>
            <person name="Stam H."/>
            <person name="van den Berg M.A."/>
            <person name="Pel H.J."/>
        </authorList>
    </citation>
    <scope>NUCLEOTIDE SEQUENCE [LARGE SCALE GENOMIC DNA]</scope>
    <source>
        <strain evidence="1 2">CBS 393.64</strain>
    </source>
</reference>
<dbReference type="Proteomes" id="UP000053958">
    <property type="component" value="Unassembled WGS sequence"/>
</dbReference>
<sequence>MPNQRVVCATGQFDKGEVFGASGSVLSSLLTRIYTEVWTGYVSKKLRGPANPGLDDHARLEKALFERTSTKMNRDTFEFGKEEGLSIAAEPATQREMLESLSARVSRLEAYEEDIIAVRSAVLDRFDGTESTAKRNSVVHGANVLADLEAIRRMSTVDPSRALRWREAFTTQYGVSYSDVEKHLVGSPREVIESLNMRMNVKSLHAWTRSRSVSVRQTKEKIEEACDAIIHEWLKSVLLGSPIRSVSPEMKASFQETELLYRGFSLKHRLDEDGI</sequence>
<dbReference type="OrthoDB" id="10670225at2759"/>
<dbReference type="GeneID" id="25314042"/>
<protein>
    <submittedName>
        <fullName evidence="1">Uncharacterized protein</fullName>
    </submittedName>
</protein>
<keyword evidence="2" id="KW-1185">Reference proteome</keyword>
<dbReference type="AlphaFoldDB" id="A0A0F4Z309"/>